<feature type="region of interest" description="Disordered" evidence="1">
    <location>
        <begin position="1209"/>
        <end position="1236"/>
    </location>
</feature>
<feature type="compositionally biased region" description="Basic and acidic residues" evidence="1">
    <location>
        <begin position="541"/>
        <end position="559"/>
    </location>
</feature>
<proteinExistence type="predicted"/>
<name>A0A6S7GXT1_PARCT</name>
<keyword evidence="3" id="KW-1185">Reference proteome</keyword>
<organism evidence="2 3">
    <name type="scientific">Paramuricea clavata</name>
    <name type="common">Red gorgonian</name>
    <name type="synonym">Violescent sea-whip</name>
    <dbReference type="NCBI Taxonomy" id="317549"/>
    <lineage>
        <taxon>Eukaryota</taxon>
        <taxon>Metazoa</taxon>
        <taxon>Cnidaria</taxon>
        <taxon>Anthozoa</taxon>
        <taxon>Octocorallia</taxon>
        <taxon>Malacalcyonacea</taxon>
        <taxon>Plexauridae</taxon>
        <taxon>Paramuricea</taxon>
    </lineage>
</organism>
<feature type="compositionally biased region" description="Low complexity" evidence="1">
    <location>
        <begin position="177"/>
        <end position="196"/>
    </location>
</feature>
<evidence type="ECO:0000313" key="2">
    <source>
        <dbReference type="EMBL" id="CAB3996883.1"/>
    </source>
</evidence>
<dbReference type="OrthoDB" id="10068969at2759"/>
<dbReference type="InterPro" id="IPR008042">
    <property type="entry name" value="Retrotrans_Pao"/>
</dbReference>
<dbReference type="PANTHER" id="PTHR47331">
    <property type="entry name" value="PHD-TYPE DOMAIN-CONTAINING PROTEIN"/>
    <property type="match status" value="1"/>
</dbReference>
<evidence type="ECO:0000313" key="3">
    <source>
        <dbReference type="Proteomes" id="UP001152795"/>
    </source>
</evidence>
<feature type="compositionally biased region" description="Basic and acidic residues" evidence="1">
    <location>
        <begin position="1210"/>
        <end position="1222"/>
    </location>
</feature>
<dbReference type="Pfam" id="PF05380">
    <property type="entry name" value="Peptidase_A17"/>
    <property type="match status" value="1"/>
</dbReference>
<feature type="region of interest" description="Disordered" evidence="1">
    <location>
        <begin position="105"/>
        <end position="201"/>
    </location>
</feature>
<reference evidence="2" key="1">
    <citation type="submission" date="2020-04" db="EMBL/GenBank/DDBJ databases">
        <authorList>
            <person name="Alioto T."/>
            <person name="Alioto T."/>
            <person name="Gomez Garrido J."/>
        </authorList>
    </citation>
    <scope>NUCLEOTIDE SEQUENCE</scope>
    <source>
        <strain evidence="2">A484AB</strain>
    </source>
</reference>
<dbReference type="PANTHER" id="PTHR47331:SF6">
    <property type="entry name" value="DOUBLECORTIN DOMAIN-CONTAINING PROTEIN"/>
    <property type="match status" value="1"/>
</dbReference>
<comment type="caution">
    <text evidence="2">The sequence shown here is derived from an EMBL/GenBank/DDBJ whole genome shotgun (WGS) entry which is preliminary data.</text>
</comment>
<feature type="region of interest" description="Disordered" evidence="1">
    <location>
        <begin position="207"/>
        <end position="226"/>
    </location>
</feature>
<sequence>MGKSTEVYISQLQDAPNSGTSGDIAESQSAFVIQQEELALARHKLDEQARLEALRLEEAAAVAVAKANAIDDELGFCTGGELPHLDLPEENSSQKVQHFIENQCINPTPNTQVDPSSTPNQPIPSTEHVNPTPSTQVAPSGTPNQPIPSTERVNPTPNTQVPSSTPNQPIPSTECVNPTPNTQVPSSSPNQPNPSTEHAPAPQLLNHTASTFTPNKPSDPSSNSDQNLMKSCIKFMARRELIANKIEKFDNSPENFHTWKLSFKNMTRNINITPSEELSLIIEYTTNEWKKLIQKLRNAYIDKPEKGVAEVWTKLGERYGSNIVLTKAYVDKLTNFPKIGFKDNKKLQEFGDLLLELQCAKEDGRLQGLRILDEPIYLKPVLTKLPGDIQTRWQRHAFSYKRNHDVDYPPFAEFSQFIQDVSLEKNDPNLAFERPENDNPAARMRGRYPRQSYKTEIMDPSSGDHTNTPNPNLCIIHQKPHPISKCRAFRAKPIDERKNLIRQHRLCFRCLASTTHMAKDCKLSVKCTECESDKHLAALHVERKPKPKDPEEVQGREQRNGQQDGTNKMDKQQSGEPSRITTTCTEICGDKPGGRSCSKICLANIYVNQHPDRKVKAYVLIDDQSNCSLAKPQLFDILNIDGESFPYTLRMCAGTMQTEGRHAKGLVIESLDGHKRHLLPTITECNAIPDNKDEIPTPDIAMAHPHLRPIADQIPEAQRDTDILLLIGRDVPPLHKVQESRNERGNLPWAQRLDLGWVTLGNTCLDGVHKSNDLSSFKTHLLHNGRSSIFEPCSNVFHVNKATSAHADSRESVNEFRREESFSQGKFEDGLASKVFERTELDNRPGYSVEDRKFIEMMDTGVKKNETGSWIAPLPFRNEVTHLPNSREEAFKRLKSTRKTLDRKPDMKKHYFAFMQKILDNGHAEPVPPSKVSLRPIGNCVASDNQGKDAPQNYMSAHLKNRQFGDWDEPLPEEHNPAWMEWCQSLSSLQHLKIPRSYTLTPLAETSSIELHVFCDASIHGIAAVCYLKSTQPDGKVHVSFVFGKAKLAPSHATTIPRLELCAAVLAIEITELIMEEQAIKPHSITFYVYVSNRVERIRKSSSPEEWRYVPTQLNPADCATRSVKANELDNSMWLSGPKFLRDQDPHYDASEEYAVPGSFTDDPEVRPEIKTLATKVQKSTAIGTSSFTKFSSWSNLVKGVSKLISTARSYDRSNKATRESSDGTTEIQPRDGAVERRKQAETVITKNVQQEVFAKEIEQIKKEEKLPKGSVLMKLSPTIDSNGLGRVGGRLGRAELPVEERHPIILPGSHHITTLIVKHYHHEVKHQGRHFTHRLIRAKGYWIIGGKQLVNSVIHHCVKCRKLRGQQAHESADRKVRKVELITATDGIKRSYVRPVNEVILLRNEDELNPKP</sequence>
<evidence type="ECO:0000256" key="1">
    <source>
        <dbReference type="SAM" id="MobiDB-lite"/>
    </source>
</evidence>
<gene>
    <name evidence="2" type="ORF">PACLA_8A078735</name>
</gene>
<feature type="compositionally biased region" description="Polar residues" evidence="1">
    <location>
        <begin position="105"/>
        <end position="176"/>
    </location>
</feature>
<feature type="compositionally biased region" description="Low complexity" evidence="1">
    <location>
        <begin position="214"/>
        <end position="225"/>
    </location>
</feature>
<protein>
    <submittedName>
        <fullName evidence="2">Uncharacterized protein</fullName>
    </submittedName>
</protein>
<dbReference type="Proteomes" id="UP001152795">
    <property type="component" value="Unassembled WGS sequence"/>
</dbReference>
<dbReference type="EMBL" id="CACRXK020002969">
    <property type="protein sequence ID" value="CAB3996883.1"/>
    <property type="molecule type" value="Genomic_DNA"/>
</dbReference>
<feature type="region of interest" description="Disordered" evidence="1">
    <location>
        <begin position="541"/>
        <end position="578"/>
    </location>
</feature>
<feature type="compositionally biased region" description="Polar residues" evidence="1">
    <location>
        <begin position="7"/>
        <end position="24"/>
    </location>
</feature>
<feature type="region of interest" description="Disordered" evidence="1">
    <location>
        <begin position="1"/>
        <end position="24"/>
    </location>
</feature>
<accession>A0A6S7GXT1</accession>